<dbReference type="RefSeq" id="WP_109019743.1">
    <property type="nucleotide sequence ID" value="NZ_AP025028.1"/>
</dbReference>
<sequence length="204" mass="23736">MFAKILEFFSGKKKRKKSFSLDSFALERLEKEMRKDKSVIGLEIRIDRNSMGKGVVYAGFSKTFNYEIGQESTKVLISEKDLKELQTGYLSYSREEGAFLYYPEIVLDWENTPKENIQRILSNKSFTSNGQGWTGEKNSNTFEPIRKILLREEVVSIYSKNDMFQIEFSPLHPTESEEEEISDQILIYLTSLYPALNEPLQNRP</sequence>
<evidence type="ECO:0000313" key="1">
    <source>
        <dbReference type="EMBL" id="BDA78774.1"/>
    </source>
</evidence>
<evidence type="ECO:0000313" key="2">
    <source>
        <dbReference type="Proteomes" id="UP000245263"/>
    </source>
</evidence>
<name>A0ABN6KEK4_9LEPT</name>
<dbReference type="Proteomes" id="UP000245263">
    <property type="component" value="Chromosome 1"/>
</dbReference>
<gene>
    <name evidence="1" type="ORF">LPTSP3_g17040</name>
</gene>
<dbReference type="EMBL" id="AP025028">
    <property type="protein sequence ID" value="BDA78774.1"/>
    <property type="molecule type" value="Genomic_DNA"/>
</dbReference>
<keyword evidence="2" id="KW-1185">Reference proteome</keyword>
<organism evidence="1 2">
    <name type="scientific">Leptospira kobayashii</name>
    <dbReference type="NCBI Taxonomy" id="1917830"/>
    <lineage>
        <taxon>Bacteria</taxon>
        <taxon>Pseudomonadati</taxon>
        <taxon>Spirochaetota</taxon>
        <taxon>Spirochaetia</taxon>
        <taxon>Leptospirales</taxon>
        <taxon>Leptospiraceae</taxon>
        <taxon>Leptospira</taxon>
    </lineage>
</organism>
<accession>A0ABN6KEK4</accession>
<reference evidence="1 2" key="1">
    <citation type="submission" date="2021-08" db="EMBL/GenBank/DDBJ databases">
        <title>Complete genome sequence of Leptospira kobayashii strain E30.</title>
        <authorList>
            <person name="Nakao R."/>
            <person name="Nakamura S."/>
            <person name="Masuzawa T."/>
            <person name="Koizumi N."/>
        </authorList>
    </citation>
    <scope>NUCLEOTIDE SEQUENCE [LARGE SCALE GENOMIC DNA]</scope>
    <source>
        <strain evidence="1 2">E30</strain>
    </source>
</reference>
<protein>
    <submittedName>
        <fullName evidence="1">Uncharacterized protein</fullName>
    </submittedName>
</protein>
<proteinExistence type="predicted"/>